<comment type="caution">
    <text evidence="1">The sequence shown here is derived from an EMBL/GenBank/DDBJ whole genome shotgun (WGS) entry which is preliminary data.</text>
</comment>
<name>A0A9D7S6U7_9BACT</name>
<proteinExistence type="predicted"/>
<dbReference type="AlphaFoldDB" id="A0A9D7S6U7"/>
<sequence>MDRFNQTWSCQALQTWLDKYHLPVDYYFIQDLLISGIYLSDYLHYNLVVNPNEYLLHGTSELFSINNELERKTYIPRKTKMILEDRKVNISIIQTLLLEQKNIPSHLSFDVTDPKSGDIKIDIQWKELSLKPIEKLKFEIPSHYSEVVYE</sequence>
<accession>A0A9D7S6U7</accession>
<gene>
    <name evidence="1" type="ORF">IPO85_02020</name>
</gene>
<evidence type="ECO:0000313" key="2">
    <source>
        <dbReference type="Proteomes" id="UP000808349"/>
    </source>
</evidence>
<evidence type="ECO:0000313" key="1">
    <source>
        <dbReference type="EMBL" id="MBK9716300.1"/>
    </source>
</evidence>
<dbReference type="EMBL" id="JADKFW010000004">
    <property type="protein sequence ID" value="MBK9716300.1"/>
    <property type="molecule type" value="Genomic_DNA"/>
</dbReference>
<organism evidence="1 2">
    <name type="scientific">Candidatus Defluviibacterium haderslevense</name>
    <dbReference type="NCBI Taxonomy" id="2981993"/>
    <lineage>
        <taxon>Bacteria</taxon>
        <taxon>Pseudomonadati</taxon>
        <taxon>Bacteroidota</taxon>
        <taxon>Saprospiria</taxon>
        <taxon>Saprospirales</taxon>
        <taxon>Saprospiraceae</taxon>
        <taxon>Candidatus Defluviibacterium</taxon>
    </lineage>
</organism>
<dbReference type="Proteomes" id="UP000808349">
    <property type="component" value="Unassembled WGS sequence"/>
</dbReference>
<reference evidence="1 2" key="1">
    <citation type="submission" date="2020-10" db="EMBL/GenBank/DDBJ databases">
        <title>Connecting structure to function with the recovery of over 1000 high-quality activated sludge metagenome-assembled genomes encoding full-length rRNA genes using long-read sequencing.</title>
        <authorList>
            <person name="Singleton C.M."/>
            <person name="Petriglieri F."/>
            <person name="Kristensen J.M."/>
            <person name="Kirkegaard R.H."/>
            <person name="Michaelsen T.Y."/>
            <person name="Andersen M.H."/>
            <person name="Karst S.M."/>
            <person name="Dueholm M.S."/>
            <person name="Nielsen P.H."/>
            <person name="Albertsen M."/>
        </authorList>
    </citation>
    <scope>NUCLEOTIDE SEQUENCE [LARGE SCALE GENOMIC DNA]</scope>
    <source>
        <strain evidence="1">Ribe_18-Q3-R11-54_BAT3C.373</strain>
    </source>
</reference>
<protein>
    <submittedName>
        <fullName evidence="1">Uncharacterized protein</fullName>
    </submittedName>
</protein>